<feature type="compositionally biased region" description="Low complexity" evidence="1">
    <location>
        <begin position="895"/>
        <end position="914"/>
    </location>
</feature>
<keyword evidence="2" id="KW-0732">Signal</keyword>
<gene>
    <name evidence="4" type="ORF">CAAN4_B09340</name>
</gene>
<feature type="signal peptide" evidence="2">
    <location>
        <begin position="1"/>
        <end position="19"/>
    </location>
</feature>
<dbReference type="Gene3D" id="2.60.120.1560">
    <property type="match status" value="2"/>
</dbReference>
<proteinExistence type="predicted"/>
<accession>A0ABP0EAG5</accession>
<feature type="region of interest" description="Disordered" evidence="1">
    <location>
        <begin position="484"/>
        <end position="869"/>
    </location>
</feature>
<feature type="compositionally biased region" description="Low complexity" evidence="1">
    <location>
        <begin position="757"/>
        <end position="830"/>
    </location>
</feature>
<feature type="domain" description="PA14" evidence="3">
    <location>
        <begin position="291"/>
        <end position="466"/>
    </location>
</feature>
<organism evidence="4 5">
    <name type="scientific">[Candida] anglica</name>
    <dbReference type="NCBI Taxonomy" id="148631"/>
    <lineage>
        <taxon>Eukaryota</taxon>
        <taxon>Fungi</taxon>
        <taxon>Dikarya</taxon>
        <taxon>Ascomycota</taxon>
        <taxon>Saccharomycotina</taxon>
        <taxon>Pichiomycetes</taxon>
        <taxon>Debaryomycetaceae</taxon>
        <taxon>Kurtzmaniella</taxon>
    </lineage>
</organism>
<feature type="chain" id="PRO_5045705902" description="PA14 domain-containing protein" evidence="2">
    <location>
        <begin position="20"/>
        <end position="1042"/>
    </location>
</feature>
<dbReference type="PROSITE" id="PS51820">
    <property type="entry name" value="PA14"/>
    <property type="match status" value="2"/>
</dbReference>
<reference evidence="4 5" key="1">
    <citation type="submission" date="2024-01" db="EMBL/GenBank/DDBJ databases">
        <authorList>
            <consortium name="Genoscope - CEA"/>
            <person name="William W."/>
        </authorList>
    </citation>
    <scope>NUCLEOTIDE SEQUENCE [LARGE SCALE GENOMIC DNA]</scope>
    <source>
        <strain evidence="4 5">29B2s-10</strain>
    </source>
</reference>
<feature type="compositionally biased region" description="Low complexity" evidence="1">
    <location>
        <begin position="484"/>
        <end position="747"/>
    </location>
</feature>
<feature type="region of interest" description="Disordered" evidence="1">
    <location>
        <begin position="895"/>
        <end position="915"/>
    </location>
</feature>
<dbReference type="Pfam" id="PF10528">
    <property type="entry name" value="GLEYA"/>
    <property type="match status" value="2"/>
</dbReference>
<evidence type="ECO:0000313" key="4">
    <source>
        <dbReference type="EMBL" id="CAK7897346.1"/>
    </source>
</evidence>
<feature type="compositionally biased region" description="Low complexity" evidence="1">
    <location>
        <begin position="840"/>
        <end position="868"/>
    </location>
</feature>
<feature type="domain" description="PA14" evidence="3">
    <location>
        <begin position="52"/>
        <end position="224"/>
    </location>
</feature>
<evidence type="ECO:0000256" key="2">
    <source>
        <dbReference type="SAM" id="SignalP"/>
    </source>
</evidence>
<sequence>MKILRLFSSIVVFSGIASSLETTPTDDPGGASTSLGCSTPYETGIACSVPGTGKAGLHAQFYQYDWYDFDTLDNIEFLTTGYRERKKLASTDGVVDIELWVNNRESKTATEIIYGQTMNQNFVVELTGYFLASETNDFYFTLQGESGGVILQLGDGNAFPCCKTTHTGSEDDAMYGGVDRRIYALQEGLYYPIKIVYGNPAGPIELDVYVSTPDTRDYPIKDRLFSFPDREDGCPNQFQITTITMPWTGTVTSTSTVTPHSTDGTTTIEILTPSSFPSPTGCEPPADSVTPGLFAIFHTYGYDDNDHILDIDFMTSGYRNTKTVGTVSKVIDFEIDIDPRGSWTRVYGLRVSENFLVELTGYILLPESTDYIFTLTADDSATLQIGAGIAFPCCNTNGAYTDKDAMFAPIDVISSDTGHATKSYFLTKGIYYPIKMVYVNVGGLGIFKVSVRTPYNNDFPLTKYLYSVNTKVTTCPLPSSTTISTTSTGDFTSASTTASSSSHGSITSSSFGSTNASSSDYSTTSGSDSATPSDASTASDSTSPTASNSDSSTASGSGSMNPSGSGSTSASDSGSATASGSGSMNPTGSGSATASGSGSATASGSGSATASGSGSMNPTDSGSATASGSGSATASDSGSATASGSGSMNPTDSGSATASGSGSMNPSDSGSATASGSGSMNPTDSGSATASGSGSMNPTDSGSATASDSGSMNPTGSGSTTASSSGSMSPTGSGSATASGSGSATASDCGSMNPSDSGTATASGSGSINPSGSGSFSSTDSGVVTRSTSPSSSESGSNSGSISESSYSSGAPATYSPTYSSSGTGTSSGSVTRSDPGLPSANTSKSEFSSASELSVSSSPSETSSFSSCNGSKILTNSDESSIASSILSSSSSQFSRSLSSQDDSSSEPPSRSFTLSYSSKYETTTTVHTITTSYTTHCPSDQSASNKSESYHTTTTKIVTFCDDHTCTEVTQTIGANMISTTKKHASSDTSEATSTPLDATYSLSTAPSTHPTVSRIDNSAISVYSISMVTFLLPFIAIIF</sequence>
<evidence type="ECO:0000256" key="1">
    <source>
        <dbReference type="SAM" id="MobiDB-lite"/>
    </source>
</evidence>
<dbReference type="InterPro" id="IPR018871">
    <property type="entry name" value="GLEYA_adhesin_domain"/>
</dbReference>
<evidence type="ECO:0000259" key="3">
    <source>
        <dbReference type="PROSITE" id="PS51820"/>
    </source>
</evidence>
<dbReference type="Proteomes" id="UP001497600">
    <property type="component" value="Chromosome B"/>
</dbReference>
<protein>
    <recommendedName>
        <fullName evidence="3">PA14 domain-containing protein</fullName>
    </recommendedName>
</protein>
<dbReference type="InterPro" id="IPR037524">
    <property type="entry name" value="PA14/GLEYA"/>
</dbReference>
<keyword evidence="5" id="KW-1185">Reference proteome</keyword>
<evidence type="ECO:0000313" key="5">
    <source>
        <dbReference type="Proteomes" id="UP001497600"/>
    </source>
</evidence>
<dbReference type="EMBL" id="OZ004254">
    <property type="protein sequence ID" value="CAK7897346.1"/>
    <property type="molecule type" value="Genomic_DNA"/>
</dbReference>
<name>A0ABP0EAG5_9ASCO</name>